<keyword evidence="6 8" id="KW-0472">Membrane</keyword>
<feature type="transmembrane region" description="Helical" evidence="8">
    <location>
        <begin position="40"/>
        <end position="62"/>
    </location>
</feature>
<dbReference type="CDD" id="cd17484">
    <property type="entry name" value="MFS_FBT"/>
    <property type="match status" value="1"/>
</dbReference>
<dbReference type="EMBL" id="GISG01087340">
    <property type="protein sequence ID" value="MBA4633525.1"/>
    <property type="molecule type" value="Transcribed_RNA"/>
</dbReference>
<organism evidence="9">
    <name type="scientific">Opuntia streptacantha</name>
    <name type="common">Prickly pear cactus</name>
    <name type="synonym">Opuntia cardona</name>
    <dbReference type="NCBI Taxonomy" id="393608"/>
    <lineage>
        <taxon>Eukaryota</taxon>
        <taxon>Viridiplantae</taxon>
        <taxon>Streptophyta</taxon>
        <taxon>Embryophyta</taxon>
        <taxon>Tracheophyta</taxon>
        <taxon>Spermatophyta</taxon>
        <taxon>Magnoliopsida</taxon>
        <taxon>eudicotyledons</taxon>
        <taxon>Gunneridae</taxon>
        <taxon>Pentapetalae</taxon>
        <taxon>Caryophyllales</taxon>
        <taxon>Cactineae</taxon>
        <taxon>Cactaceae</taxon>
        <taxon>Opuntioideae</taxon>
        <taxon>Opuntia</taxon>
    </lineage>
</organism>
<dbReference type="GO" id="GO:0016020">
    <property type="term" value="C:membrane"/>
    <property type="evidence" value="ECO:0007669"/>
    <property type="project" value="UniProtKB-SubCell"/>
</dbReference>
<reference evidence="9" key="2">
    <citation type="submission" date="2020-07" db="EMBL/GenBank/DDBJ databases">
        <authorList>
            <person name="Vera ALvarez R."/>
            <person name="Arias-Moreno D.M."/>
            <person name="Jimenez-Jacinto V."/>
            <person name="Jimenez-Bremont J.F."/>
            <person name="Swaminathan K."/>
            <person name="Moose S.P."/>
            <person name="Guerrero-Gonzalez M.L."/>
            <person name="Marino-Ramirez L."/>
            <person name="Landsman D."/>
            <person name="Rodriguez-Kessler M."/>
            <person name="Delgado-Sanchez P."/>
        </authorList>
    </citation>
    <scope>NUCLEOTIDE SEQUENCE</scope>
    <source>
        <tissue evidence="9">Cladode</tissue>
    </source>
</reference>
<dbReference type="InterPro" id="IPR036259">
    <property type="entry name" value="MFS_trans_sf"/>
</dbReference>
<evidence type="ECO:0000256" key="5">
    <source>
        <dbReference type="ARBA" id="ARBA00022989"/>
    </source>
</evidence>
<comment type="subcellular location">
    <subcellularLocation>
        <location evidence="1">Membrane</location>
        <topology evidence="1">Multi-pass membrane protein</topology>
    </subcellularLocation>
</comment>
<evidence type="ECO:0000256" key="8">
    <source>
        <dbReference type="SAM" id="Phobius"/>
    </source>
</evidence>
<dbReference type="Gene3D" id="1.20.1250.20">
    <property type="entry name" value="MFS general substrate transporter like domains"/>
    <property type="match status" value="1"/>
</dbReference>
<evidence type="ECO:0000256" key="3">
    <source>
        <dbReference type="ARBA" id="ARBA00022448"/>
    </source>
</evidence>
<feature type="transmembrane region" description="Helical" evidence="8">
    <location>
        <begin position="272"/>
        <end position="290"/>
    </location>
</feature>
<feature type="transmembrane region" description="Helical" evidence="8">
    <location>
        <begin position="149"/>
        <end position="168"/>
    </location>
</feature>
<feature type="compositionally biased region" description="Low complexity" evidence="7">
    <location>
        <begin position="14"/>
        <end position="25"/>
    </location>
</feature>
<dbReference type="SUPFAM" id="SSF103473">
    <property type="entry name" value="MFS general substrate transporter"/>
    <property type="match status" value="1"/>
</dbReference>
<dbReference type="Pfam" id="PF03092">
    <property type="entry name" value="BT1"/>
    <property type="match status" value="1"/>
</dbReference>
<feature type="transmembrane region" description="Helical" evidence="8">
    <location>
        <begin position="124"/>
        <end position="143"/>
    </location>
</feature>
<dbReference type="PANTHER" id="PTHR31585:SF44">
    <property type="entry name" value="FOLATE-BIOPTERIN TRANSPORTER 6-RELATED"/>
    <property type="match status" value="1"/>
</dbReference>
<evidence type="ECO:0000313" key="9">
    <source>
        <dbReference type="EMBL" id="MBA4633525.1"/>
    </source>
</evidence>
<evidence type="ECO:0000256" key="1">
    <source>
        <dbReference type="ARBA" id="ARBA00004141"/>
    </source>
</evidence>
<keyword evidence="3" id="KW-0813">Transport</keyword>
<dbReference type="NCBIfam" id="TIGR00788">
    <property type="entry name" value="fbt"/>
    <property type="match status" value="1"/>
</dbReference>
<evidence type="ECO:0000256" key="2">
    <source>
        <dbReference type="ARBA" id="ARBA00007015"/>
    </source>
</evidence>
<evidence type="ECO:0000256" key="6">
    <source>
        <dbReference type="ARBA" id="ARBA00023136"/>
    </source>
</evidence>
<feature type="transmembrane region" description="Helical" evidence="8">
    <location>
        <begin position="310"/>
        <end position="329"/>
    </location>
</feature>
<comment type="similarity">
    <text evidence="2">Belongs to the major facilitator superfamily. Folate-biopterin transporter (TC 2.A.71) family.</text>
</comment>
<dbReference type="AlphaFoldDB" id="A0A7C9D8M9"/>
<feature type="transmembrane region" description="Helical" evidence="8">
    <location>
        <begin position="341"/>
        <end position="361"/>
    </location>
</feature>
<keyword evidence="4 8" id="KW-0812">Transmembrane</keyword>
<protein>
    <recommendedName>
        <fullName evidence="10">Folate-biopterin transporter</fullName>
    </recommendedName>
</protein>
<reference evidence="9" key="1">
    <citation type="journal article" date="2013" name="J. Plant Res.">
        <title>Effect of fungi and light on seed germination of three Opuntia species from semiarid lands of central Mexico.</title>
        <authorList>
            <person name="Delgado-Sanchez P."/>
            <person name="Jimenez-Bremont J.F."/>
            <person name="Guerrero-Gonzalez Mde L."/>
            <person name="Flores J."/>
        </authorList>
    </citation>
    <scope>NUCLEOTIDE SEQUENCE</scope>
    <source>
        <tissue evidence="9">Cladode</tissue>
    </source>
</reference>
<name>A0A7C9D8M9_OPUST</name>
<feature type="region of interest" description="Disordered" evidence="7">
    <location>
        <begin position="1"/>
        <end position="25"/>
    </location>
</feature>
<evidence type="ECO:0000256" key="7">
    <source>
        <dbReference type="SAM" id="MobiDB-lite"/>
    </source>
</evidence>
<accession>A0A7C9D8M9</accession>
<keyword evidence="5 8" id="KW-1133">Transmembrane helix</keyword>
<evidence type="ECO:0000256" key="4">
    <source>
        <dbReference type="ARBA" id="ARBA00022692"/>
    </source>
</evidence>
<dbReference type="InterPro" id="IPR039309">
    <property type="entry name" value="BT1"/>
</dbReference>
<proteinExistence type="inferred from homology"/>
<feature type="transmembrane region" description="Helical" evidence="8">
    <location>
        <begin position="216"/>
        <end position="236"/>
    </location>
</feature>
<evidence type="ECO:0008006" key="10">
    <source>
        <dbReference type="Google" id="ProtNLM"/>
    </source>
</evidence>
<dbReference type="PANTHER" id="PTHR31585">
    <property type="entry name" value="FOLATE-BIOPTERIN TRANSPORTER 1, CHLOROPLASTIC"/>
    <property type="match status" value="1"/>
</dbReference>
<feature type="compositionally biased region" description="Basic and acidic residues" evidence="7">
    <location>
        <begin position="1"/>
        <end position="10"/>
    </location>
</feature>
<sequence length="515" mass="56338">MEEEEAKHLTNDLSSSSSSPHQPRTPTETLLSLLLQPLHWLTLLSGQLHPTIIAAVILVYGLSQGFSASYFRVAADYYWKDVHKIQPSQAQFYVGLYSLPWLLKPVWGLLTDVLPVAGFRRRPYFVAAGVFGMSSAAAVGVIGGLPAPAALGCLIGVNLGMAIASVTIDACIARSSMEVRELAGDLQSLCGFCSSAGALIGYSSSGFVVHHLGPQGALGLLAIPPASIFVLGFFIYESRVTAVPKFSSEKKVLVRVGGAVANMWRTMKCPQIWKPALFIFLSLALSVTTHEGHFYWYTDPKAGPGFSKEFVGILYSIGAIASMLGVVIYHKFFKGFPFRNLLFCAQLLYGLSGMMDLFWVLRWNLVFRIPDSFFAVLEESVLRSIQQIRWIPMMVLSTKLCPPGIEGTFFALLMCIDSLGTLVSKWGGGFLIHELHITRTNFTNLWLAVLIRNCLRLVTLALIFLVPNVNPSDIVIPPEVLGAKSSSKSNADDKSQLLPLNEKIEIIVTCKSEGN</sequence>
<dbReference type="InterPro" id="IPR004324">
    <property type="entry name" value="FBT"/>
</dbReference>